<dbReference type="RefSeq" id="XP_006693875.1">
    <property type="nucleotide sequence ID" value="XM_006693812.1"/>
</dbReference>
<proteinExistence type="predicted"/>
<feature type="signal peptide" evidence="2">
    <location>
        <begin position="1"/>
        <end position="24"/>
    </location>
</feature>
<dbReference type="KEGG" id="cthr:CTHT_0034410"/>
<dbReference type="Proteomes" id="UP000008066">
    <property type="component" value="Unassembled WGS sequence"/>
</dbReference>
<organism evidence="4">
    <name type="scientific">Chaetomium thermophilum (strain DSM 1495 / CBS 144.50 / IMI 039719)</name>
    <name type="common">Thermochaetoides thermophila</name>
    <dbReference type="NCBI Taxonomy" id="759272"/>
    <lineage>
        <taxon>Eukaryota</taxon>
        <taxon>Fungi</taxon>
        <taxon>Dikarya</taxon>
        <taxon>Ascomycota</taxon>
        <taxon>Pezizomycotina</taxon>
        <taxon>Sordariomycetes</taxon>
        <taxon>Sordariomycetidae</taxon>
        <taxon>Sordariales</taxon>
        <taxon>Chaetomiaceae</taxon>
        <taxon>Thermochaetoides</taxon>
    </lineage>
</organism>
<keyword evidence="4" id="KW-1185">Reference proteome</keyword>
<feature type="region of interest" description="Disordered" evidence="1">
    <location>
        <begin position="96"/>
        <end position="127"/>
    </location>
</feature>
<protein>
    <submittedName>
        <fullName evidence="3">Uncharacterized protein</fullName>
    </submittedName>
</protein>
<evidence type="ECO:0000313" key="3">
    <source>
        <dbReference type="EMBL" id="EGS21579.1"/>
    </source>
</evidence>
<feature type="chain" id="PRO_5003408946" evidence="2">
    <location>
        <begin position="25"/>
        <end position="757"/>
    </location>
</feature>
<feature type="region of interest" description="Disordered" evidence="1">
    <location>
        <begin position="148"/>
        <end position="200"/>
    </location>
</feature>
<evidence type="ECO:0000313" key="4">
    <source>
        <dbReference type="Proteomes" id="UP000008066"/>
    </source>
</evidence>
<evidence type="ECO:0000256" key="2">
    <source>
        <dbReference type="SAM" id="SignalP"/>
    </source>
</evidence>
<keyword evidence="2" id="KW-0732">Signal</keyword>
<dbReference type="HOGENOM" id="CLU_021318_0_0_1"/>
<sequence>MVRGQCALFSIAVLAGLCVDKTLGGLLRRQHIAAGSIQNAQVISDSVLPTLEGPVRGPAATVATVKGFSESSSEDAFPEVGAPIVSPVLPSTTTASVLSQNASSTQTAGSASSSTTARVPPTRPPSAPLTVAVTIVIDDFLGGSGGSTLLESSSELSTSTSSEDSASSTTSSRKTAPTPPRPPPAGGSLPSGTPQVSSAKVESFDLGYGKTSAQPMTFVTSTLSADATRVSNSVEEPSLVCDVGEVVVTPTVWSVVYTSTITWFGNPEDYTPPYPPLSLPSPTPTCIPNPSPAELTVSWCSTVNSDIKCRTSTATPTYLFGVQTSFINPITFLTTDKNPAVIYTSFSAPNYGISQPPKTRDNHVSATETPVVSTPAYNSNDAPHAITDAAVHHPTPSPAVPITVAVQPSAVVINGNTIRDNPATPTQVVVVAGQTFTIDPTKVVGAGHTVDRPAPTGGAYVPIPTTTSISGIRVVVISSKAIIGSSTFALPPAGAAPTTAIVSGKTFTIHPTAIVGGNGHSDGTGFPSAGNSGSQYQTLTLPASPAPTEVVVAGGDLITAIGGSIVIVHGTTITYATLTSALTTTLNPGDPSAVITIGPSGITLTEHASRIILGGPDAPSGATQYALVGGATLTKIGPSVVVLDETTYTVGPGAGTTITQLPGGETVTIGPEGVVVDSTMTIPFPFGPTSTTVIIPGATPTWGGAVATGVGEYGYGWTGSYDNGEGKEEEDVAAGLRPWLNGVMLAWMISLLLCWSG</sequence>
<feature type="compositionally biased region" description="Low complexity" evidence="1">
    <location>
        <begin position="148"/>
        <end position="176"/>
    </location>
</feature>
<dbReference type="GeneID" id="18257479"/>
<feature type="compositionally biased region" description="Low complexity" evidence="1">
    <location>
        <begin position="99"/>
        <end position="117"/>
    </location>
</feature>
<dbReference type="eggNOG" id="ENOG502SNDG">
    <property type="taxonomic scope" value="Eukaryota"/>
</dbReference>
<name>G0S671_CHATD</name>
<dbReference type="OrthoDB" id="5420777at2759"/>
<accession>G0S671</accession>
<reference evidence="3 4" key="1">
    <citation type="journal article" date="2011" name="Cell">
        <title>Insight into structure and assembly of the nuclear pore complex by utilizing the genome of a eukaryotic thermophile.</title>
        <authorList>
            <person name="Amlacher S."/>
            <person name="Sarges P."/>
            <person name="Flemming D."/>
            <person name="van Noort V."/>
            <person name="Kunze R."/>
            <person name="Devos D.P."/>
            <person name="Arumugam M."/>
            <person name="Bork P."/>
            <person name="Hurt E."/>
        </authorList>
    </citation>
    <scope>NUCLEOTIDE SEQUENCE [LARGE SCALE GENOMIC DNA]</scope>
    <source>
        <strain evidence="4">DSM 1495 / CBS 144.50 / IMI 039719</strain>
    </source>
</reference>
<dbReference type="OMA" id="IATPNYC"/>
<dbReference type="AlphaFoldDB" id="G0S671"/>
<gene>
    <name evidence="3" type="ORF">CTHT_0034410</name>
</gene>
<dbReference type="EMBL" id="GL988041">
    <property type="protein sequence ID" value="EGS21579.1"/>
    <property type="molecule type" value="Genomic_DNA"/>
</dbReference>
<evidence type="ECO:0000256" key="1">
    <source>
        <dbReference type="SAM" id="MobiDB-lite"/>
    </source>
</evidence>